<sequence>MRRPLIRHLSEGGASGDRSQRQLTKSGEDIRGSYGWDCRDYRHHLSTLDLLKVPNHSKGNNNKGNIKEKKNKHDVFDDSLEHPQPGNPGVPGIIRGFALAHL</sequence>
<feature type="region of interest" description="Disordered" evidence="1">
    <location>
        <begin position="1"/>
        <end position="34"/>
    </location>
</feature>
<keyword evidence="3" id="KW-1185">Reference proteome</keyword>
<evidence type="ECO:0000313" key="2">
    <source>
        <dbReference type="EMBL" id="KAH0563819.1"/>
    </source>
</evidence>
<gene>
    <name evidence="2" type="ORF">KQX54_007037</name>
</gene>
<comment type="caution">
    <text evidence="2">The sequence shown here is derived from an EMBL/GenBank/DDBJ whole genome shotgun (WGS) entry which is preliminary data.</text>
</comment>
<dbReference type="Proteomes" id="UP000826195">
    <property type="component" value="Unassembled WGS sequence"/>
</dbReference>
<proteinExistence type="predicted"/>
<protein>
    <submittedName>
        <fullName evidence="2">Uncharacterized protein</fullName>
    </submittedName>
</protein>
<evidence type="ECO:0000313" key="3">
    <source>
        <dbReference type="Proteomes" id="UP000826195"/>
    </source>
</evidence>
<feature type="region of interest" description="Disordered" evidence="1">
    <location>
        <begin position="52"/>
        <end position="92"/>
    </location>
</feature>
<name>A0AAV7IZZ4_COTGL</name>
<accession>A0AAV7IZZ4</accession>
<evidence type="ECO:0000256" key="1">
    <source>
        <dbReference type="SAM" id="MobiDB-lite"/>
    </source>
</evidence>
<dbReference type="AlphaFoldDB" id="A0AAV7IZZ4"/>
<reference evidence="2 3" key="1">
    <citation type="journal article" date="2021" name="J. Hered.">
        <title>A chromosome-level genome assembly of the parasitoid wasp, Cotesia glomerata (Hymenoptera: Braconidae).</title>
        <authorList>
            <person name="Pinto B.J."/>
            <person name="Weis J.J."/>
            <person name="Gamble T."/>
            <person name="Ode P.J."/>
            <person name="Paul R."/>
            <person name="Zaspel J.M."/>
        </authorList>
    </citation>
    <scope>NUCLEOTIDE SEQUENCE [LARGE SCALE GENOMIC DNA]</scope>
    <source>
        <strain evidence="2">CgM1</strain>
    </source>
</reference>
<dbReference type="EMBL" id="JAHXZJ010000002">
    <property type="protein sequence ID" value="KAH0563819.1"/>
    <property type="molecule type" value="Genomic_DNA"/>
</dbReference>
<organism evidence="2 3">
    <name type="scientific">Cotesia glomerata</name>
    <name type="common">Lepidopteran parasitic wasp</name>
    <name type="synonym">Apanteles glomeratus</name>
    <dbReference type="NCBI Taxonomy" id="32391"/>
    <lineage>
        <taxon>Eukaryota</taxon>
        <taxon>Metazoa</taxon>
        <taxon>Ecdysozoa</taxon>
        <taxon>Arthropoda</taxon>
        <taxon>Hexapoda</taxon>
        <taxon>Insecta</taxon>
        <taxon>Pterygota</taxon>
        <taxon>Neoptera</taxon>
        <taxon>Endopterygota</taxon>
        <taxon>Hymenoptera</taxon>
        <taxon>Apocrita</taxon>
        <taxon>Ichneumonoidea</taxon>
        <taxon>Braconidae</taxon>
        <taxon>Microgastrinae</taxon>
        <taxon>Cotesia</taxon>
    </lineage>
</organism>
<feature type="compositionally biased region" description="Basic and acidic residues" evidence="1">
    <location>
        <begin position="65"/>
        <end position="81"/>
    </location>
</feature>